<comment type="caution">
    <text evidence="1">The sequence shown here is derived from an EMBL/GenBank/DDBJ whole genome shotgun (WGS) entry which is preliminary data.</text>
</comment>
<gene>
    <name evidence="1" type="ORF">BSL78_28863</name>
</gene>
<evidence type="ECO:0000313" key="1">
    <source>
        <dbReference type="EMBL" id="PIK34316.1"/>
    </source>
</evidence>
<organism evidence="1 2">
    <name type="scientific">Stichopus japonicus</name>
    <name type="common">Sea cucumber</name>
    <dbReference type="NCBI Taxonomy" id="307972"/>
    <lineage>
        <taxon>Eukaryota</taxon>
        <taxon>Metazoa</taxon>
        <taxon>Echinodermata</taxon>
        <taxon>Eleutherozoa</taxon>
        <taxon>Echinozoa</taxon>
        <taxon>Holothuroidea</taxon>
        <taxon>Aspidochirotacea</taxon>
        <taxon>Aspidochirotida</taxon>
        <taxon>Stichopodidae</taxon>
        <taxon>Apostichopus</taxon>
    </lineage>
</organism>
<evidence type="ECO:0000313" key="2">
    <source>
        <dbReference type="Proteomes" id="UP000230750"/>
    </source>
</evidence>
<accession>A0A2G8JEZ5</accession>
<name>A0A2G8JEZ5_STIJA</name>
<reference evidence="1 2" key="1">
    <citation type="journal article" date="2017" name="PLoS Biol.">
        <title>The sea cucumber genome provides insights into morphological evolution and visceral regeneration.</title>
        <authorList>
            <person name="Zhang X."/>
            <person name="Sun L."/>
            <person name="Yuan J."/>
            <person name="Sun Y."/>
            <person name="Gao Y."/>
            <person name="Zhang L."/>
            <person name="Li S."/>
            <person name="Dai H."/>
            <person name="Hamel J.F."/>
            <person name="Liu C."/>
            <person name="Yu Y."/>
            <person name="Liu S."/>
            <person name="Lin W."/>
            <person name="Guo K."/>
            <person name="Jin S."/>
            <person name="Xu P."/>
            <person name="Storey K.B."/>
            <person name="Huan P."/>
            <person name="Zhang T."/>
            <person name="Zhou Y."/>
            <person name="Zhang J."/>
            <person name="Lin C."/>
            <person name="Li X."/>
            <person name="Xing L."/>
            <person name="Huo D."/>
            <person name="Sun M."/>
            <person name="Wang L."/>
            <person name="Mercier A."/>
            <person name="Li F."/>
            <person name="Yang H."/>
            <person name="Xiang J."/>
        </authorList>
    </citation>
    <scope>NUCLEOTIDE SEQUENCE [LARGE SCALE GENOMIC DNA]</scope>
    <source>
        <strain evidence="1">Shaxun</strain>
        <tissue evidence="1">Muscle</tissue>
    </source>
</reference>
<sequence length="73" mass="8325">MEPVLGDVHWLISGSPYTTTASIMHNQSVISKDFEVRFIIDTIGLNRKRSVCNKGNQARGFRARMLLRRHPLS</sequence>
<proteinExistence type="predicted"/>
<dbReference type="AlphaFoldDB" id="A0A2G8JEZ5"/>
<keyword evidence="2" id="KW-1185">Reference proteome</keyword>
<dbReference type="Proteomes" id="UP000230750">
    <property type="component" value="Unassembled WGS sequence"/>
</dbReference>
<protein>
    <submittedName>
        <fullName evidence="1">Uncharacterized protein</fullName>
    </submittedName>
</protein>
<dbReference type="EMBL" id="MRZV01002217">
    <property type="protein sequence ID" value="PIK34316.1"/>
    <property type="molecule type" value="Genomic_DNA"/>
</dbReference>